<feature type="domain" description="ATP-grasp" evidence="4">
    <location>
        <begin position="41"/>
        <end position="87"/>
    </location>
</feature>
<keyword evidence="2 3" id="KW-0067">ATP-binding</keyword>
<dbReference type="GO" id="GO:0042709">
    <property type="term" value="C:succinate-CoA ligase complex"/>
    <property type="evidence" value="ECO:0007669"/>
    <property type="project" value="TreeGrafter"/>
</dbReference>
<dbReference type="STRING" id="86049.A0A1C1CRR5"/>
<evidence type="ECO:0000256" key="2">
    <source>
        <dbReference type="ARBA" id="ARBA00022840"/>
    </source>
</evidence>
<dbReference type="GO" id="GO:0006099">
    <property type="term" value="P:tricarboxylic acid cycle"/>
    <property type="evidence" value="ECO:0007669"/>
    <property type="project" value="UniProtKB-UniPathway"/>
</dbReference>
<dbReference type="Gene3D" id="3.30.1490.20">
    <property type="entry name" value="ATP-grasp fold, A domain"/>
    <property type="match status" value="1"/>
</dbReference>
<dbReference type="InterPro" id="IPR011761">
    <property type="entry name" value="ATP-grasp"/>
</dbReference>
<dbReference type="EMBL" id="LGRB01000009">
    <property type="protein sequence ID" value="OCT51168.1"/>
    <property type="molecule type" value="Genomic_DNA"/>
</dbReference>
<evidence type="ECO:0000259" key="4">
    <source>
        <dbReference type="PROSITE" id="PS50975"/>
    </source>
</evidence>
<dbReference type="SUPFAM" id="SSF56059">
    <property type="entry name" value="Glutathione synthetase ATP-binding domain-like"/>
    <property type="match status" value="1"/>
</dbReference>
<dbReference type="UniPathway" id="UPA00223">
    <property type="reaction ID" value="UER00999"/>
</dbReference>
<evidence type="ECO:0000256" key="1">
    <source>
        <dbReference type="ARBA" id="ARBA00022532"/>
    </source>
</evidence>
<evidence type="ECO:0000256" key="3">
    <source>
        <dbReference type="PROSITE-ProRule" id="PRU00409"/>
    </source>
</evidence>
<dbReference type="VEuPathDB" id="FungiDB:G647_06904"/>
<dbReference type="Pfam" id="PF08442">
    <property type="entry name" value="ATP-grasp_2"/>
    <property type="match status" value="1"/>
</dbReference>
<dbReference type="Gene3D" id="3.30.470.20">
    <property type="entry name" value="ATP-grasp fold, B domain"/>
    <property type="match status" value="1"/>
</dbReference>
<protein>
    <recommendedName>
        <fullName evidence="4">ATP-grasp domain-containing protein</fullName>
    </recommendedName>
</protein>
<dbReference type="GO" id="GO:0046872">
    <property type="term" value="F:metal ion binding"/>
    <property type="evidence" value="ECO:0007669"/>
    <property type="project" value="InterPro"/>
</dbReference>
<organism evidence="5 6">
    <name type="scientific">Cladophialophora carrionii</name>
    <dbReference type="NCBI Taxonomy" id="86049"/>
    <lineage>
        <taxon>Eukaryota</taxon>
        <taxon>Fungi</taxon>
        <taxon>Dikarya</taxon>
        <taxon>Ascomycota</taxon>
        <taxon>Pezizomycotina</taxon>
        <taxon>Eurotiomycetes</taxon>
        <taxon>Chaetothyriomycetidae</taxon>
        <taxon>Chaetothyriales</taxon>
        <taxon>Herpotrichiellaceae</taxon>
        <taxon>Cladophialophora</taxon>
    </lineage>
</organism>
<dbReference type="InterPro" id="IPR013815">
    <property type="entry name" value="ATP_grasp_subdomain_1"/>
</dbReference>
<accession>A0A1C1CRR5</accession>
<dbReference type="GO" id="GO:0005524">
    <property type="term" value="F:ATP binding"/>
    <property type="evidence" value="ECO:0007669"/>
    <property type="project" value="UniProtKB-UniRule"/>
</dbReference>
<dbReference type="PANTHER" id="PTHR11815">
    <property type="entry name" value="SUCCINYL-COA SYNTHETASE BETA CHAIN"/>
    <property type="match status" value="1"/>
</dbReference>
<dbReference type="PANTHER" id="PTHR11815:SF1">
    <property type="entry name" value="SUCCINATE--COA LIGASE [ADP-FORMING] SUBUNIT BETA, MITOCHONDRIAL"/>
    <property type="match status" value="1"/>
</dbReference>
<dbReference type="InterPro" id="IPR013650">
    <property type="entry name" value="ATP-grasp_succ-CoA_synth-type"/>
</dbReference>
<dbReference type="VEuPathDB" id="FungiDB:CLCR_09237"/>
<reference evidence="6" key="1">
    <citation type="submission" date="2015-07" db="EMBL/GenBank/DDBJ databases">
        <authorList>
            <person name="Teixeira M.M."/>
            <person name="Souza R.C."/>
            <person name="Almeida L.G."/>
            <person name="Vicente V.A."/>
            <person name="de Hoog S."/>
            <person name="Bocca A.L."/>
            <person name="de Almeida S.R."/>
            <person name="Vasconcelos A.T."/>
            <person name="Felipe M.S."/>
        </authorList>
    </citation>
    <scope>NUCLEOTIDE SEQUENCE [LARGE SCALE GENOMIC DNA]</scope>
    <source>
        <strain evidence="6">KSF</strain>
    </source>
</reference>
<keyword evidence="1" id="KW-0816">Tricarboxylic acid cycle</keyword>
<sequence>MYRLGRRGLGPAFKAFRDTTVRSSIQQQQRRNLSIHEYLSANLLKSYGIGVPNGEVAKTPEEAEAIAKSIGGDDMVIKAQVLAGGRGKGTFDNGLKGGVRVIYSYAHPPFV</sequence>
<evidence type="ECO:0000313" key="5">
    <source>
        <dbReference type="EMBL" id="OCT51168.1"/>
    </source>
</evidence>
<dbReference type="AlphaFoldDB" id="A0A1C1CRR5"/>
<dbReference type="PROSITE" id="PS50975">
    <property type="entry name" value="ATP_GRASP"/>
    <property type="match status" value="1"/>
</dbReference>
<evidence type="ECO:0000313" key="6">
    <source>
        <dbReference type="Proteomes" id="UP000094526"/>
    </source>
</evidence>
<dbReference type="Proteomes" id="UP000094526">
    <property type="component" value="Unassembled WGS sequence"/>
</dbReference>
<keyword evidence="6" id="KW-1185">Reference proteome</keyword>
<gene>
    <name evidence="5" type="ORF">CLCR_09237</name>
</gene>
<comment type="caution">
    <text evidence="5">The sequence shown here is derived from an EMBL/GenBank/DDBJ whole genome shotgun (WGS) entry which is preliminary data.</text>
</comment>
<keyword evidence="3" id="KW-0547">Nucleotide-binding</keyword>
<proteinExistence type="predicted"/>
<dbReference type="GO" id="GO:0005739">
    <property type="term" value="C:mitochondrion"/>
    <property type="evidence" value="ECO:0007669"/>
    <property type="project" value="TreeGrafter"/>
</dbReference>
<name>A0A1C1CRR5_9EURO</name>
<dbReference type="OrthoDB" id="1552at2759"/>
<dbReference type="GO" id="GO:0006104">
    <property type="term" value="P:succinyl-CoA metabolic process"/>
    <property type="evidence" value="ECO:0007669"/>
    <property type="project" value="TreeGrafter"/>
</dbReference>
<dbReference type="GO" id="GO:0004775">
    <property type="term" value="F:succinate-CoA ligase (ADP-forming) activity"/>
    <property type="evidence" value="ECO:0007669"/>
    <property type="project" value="TreeGrafter"/>
</dbReference>